<dbReference type="AlphaFoldDB" id="A0A1M4V1B0"/>
<evidence type="ECO:0000313" key="2">
    <source>
        <dbReference type="Proteomes" id="UP000184476"/>
    </source>
</evidence>
<organism evidence="1 2">
    <name type="scientific">Seinonella peptonophila</name>
    <dbReference type="NCBI Taxonomy" id="112248"/>
    <lineage>
        <taxon>Bacteria</taxon>
        <taxon>Bacillati</taxon>
        <taxon>Bacillota</taxon>
        <taxon>Bacilli</taxon>
        <taxon>Bacillales</taxon>
        <taxon>Thermoactinomycetaceae</taxon>
        <taxon>Seinonella</taxon>
    </lineage>
</organism>
<evidence type="ECO:0000313" key="1">
    <source>
        <dbReference type="EMBL" id="SHE62781.1"/>
    </source>
</evidence>
<dbReference type="InterPro" id="IPR025236">
    <property type="entry name" value="SR1P"/>
</dbReference>
<name>A0A1M4V1B0_9BACL</name>
<sequence length="52" mass="5871">MEVLVCQNCDQIITYLEQGKSGVLYGKCTHCIQHDQKKEKGVIQTMLTSQAK</sequence>
<dbReference type="EMBL" id="FQVL01000002">
    <property type="protein sequence ID" value="SHE62781.1"/>
    <property type="molecule type" value="Genomic_DNA"/>
</dbReference>
<dbReference type="Pfam" id="PF13790">
    <property type="entry name" value="SR1P"/>
    <property type="match status" value="1"/>
</dbReference>
<dbReference type="RefSeq" id="WP_139278986.1">
    <property type="nucleotide sequence ID" value="NZ_FQVL01000002.1"/>
</dbReference>
<dbReference type="OrthoDB" id="2971595at2"/>
<dbReference type="Proteomes" id="UP000184476">
    <property type="component" value="Unassembled WGS sequence"/>
</dbReference>
<reference evidence="1 2" key="1">
    <citation type="submission" date="2016-11" db="EMBL/GenBank/DDBJ databases">
        <authorList>
            <person name="Jaros S."/>
            <person name="Januszkiewicz K."/>
            <person name="Wedrychowicz H."/>
        </authorList>
    </citation>
    <scope>NUCLEOTIDE SEQUENCE [LARGE SCALE GENOMIC DNA]</scope>
    <source>
        <strain evidence="1 2">DSM 44666</strain>
    </source>
</reference>
<protein>
    <submittedName>
        <fullName evidence="1">SR1 protein</fullName>
    </submittedName>
</protein>
<accession>A0A1M4V1B0</accession>
<proteinExistence type="predicted"/>
<gene>
    <name evidence="1" type="ORF">SAMN05444392_102123</name>
</gene>
<keyword evidence="2" id="KW-1185">Reference proteome</keyword>